<organism evidence="3">
    <name type="scientific">Nicotiana tabacum</name>
    <name type="common">Common tobacco</name>
    <dbReference type="NCBI Taxonomy" id="4097"/>
    <lineage>
        <taxon>Eukaryota</taxon>
        <taxon>Viridiplantae</taxon>
        <taxon>Streptophyta</taxon>
        <taxon>Embryophyta</taxon>
        <taxon>Tracheophyta</taxon>
        <taxon>Spermatophyta</taxon>
        <taxon>Magnoliopsida</taxon>
        <taxon>eudicotyledons</taxon>
        <taxon>Gunneridae</taxon>
        <taxon>Pentapetalae</taxon>
        <taxon>asterids</taxon>
        <taxon>lamiids</taxon>
        <taxon>Solanales</taxon>
        <taxon>Solanaceae</taxon>
        <taxon>Nicotianoideae</taxon>
        <taxon>Nicotianeae</taxon>
        <taxon>Nicotiana</taxon>
    </lineage>
</organism>
<dbReference type="OrthoDB" id="1300414at2759"/>
<dbReference type="InterPro" id="IPR032567">
    <property type="entry name" value="RTL1-rel"/>
</dbReference>
<dbReference type="KEGG" id="nta:107782877"/>
<feature type="compositionally biased region" description="Polar residues" evidence="1">
    <location>
        <begin position="316"/>
        <end position="337"/>
    </location>
</feature>
<evidence type="ECO:0000259" key="2">
    <source>
        <dbReference type="Pfam" id="PF03732"/>
    </source>
</evidence>
<feature type="compositionally biased region" description="Low complexity" evidence="1">
    <location>
        <begin position="338"/>
        <end position="351"/>
    </location>
</feature>
<dbReference type="Pfam" id="PF03732">
    <property type="entry name" value="Retrotrans_gag"/>
    <property type="match status" value="1"/>
</dbReference>
<dbReference type="Pfam" id="PF08284">
    <property type="entry name" value="RVP_2"/>
    <property type="match status" value="1"/>
</dbReference>
<gene>
    <name evidence="3" type="primary">LOC107782877</name>
</gene>
<feature type="domain" description="Retrotransposon gag" evidence="2">
    <location>
        <begin position="123"/>
        <end position="211"/>
    </location>
</feature>
<dbReference type="PANTHER" id="PTHR15503:SF45">
    <property type="entry name" value="RNA-DIRECTED DNA POLYMERASE HOMOLOG"/>
    <property type="match status" value="1"/>
</dbReference>
<feature type="region of interest" description="Disordered" evidence="1">
    <location>
        <begin position="316"/>
        <end position="358"/>
    </location>
</feature>
<dbReference type="PANTHER" id="PTHR15503">
    <property type="entry name" value="LDOC1 RELATED"/>
    <property type="match status" value="1"/>
</dbReference>
<evidence type="ECO:0000313" key="3">
    <source>
        <dbReference type="RefSeq" id="XP_016459303.1"/>
    </source>
</evidence>
<dbReference type="CDD" id="cd00303">
    <property type="entry name" value="retropepsin_like"/>
    <property type="match status" value="1"/>
</dbReference>
<feature type="region of interest" description="Disordered" evidence="1">
    <location>
        <begin position="246"/>
        <end position="296"/>
    </location>
</feature>
<sequence>MASSSNRSMEAAHEGSNSSHTQPHLLEGVGEYFFDLNFSRISGSEVGSKQGARVRPHPYMSHSAPVVDPPFQQQTDFFRHLAGTISDHNEMNFEKIRKMGGVEFEGTIDPTDTEQWLERIKRDAYDWWVSVPNTKAKPPVLTWDDFVKEFRKKYVPHAYRDVKKNEFLDLKQRGMSIAEYQQKFLRLSRYARGIIDDEKYKCGRFEDGLNDSIRMSVAVLQHEMFSKLVTAAHTWERIDNEQARRNGNKFRKANSDNVGLSKRGRFYNSKTGGARRSAQHKQNRSNFSTASTPSYRQGMTRIPTCAECGKNHFGSVQKSTAAPSQKNRGARSRNTQNAGASGAMQASGSRATTRAYAKRQRDDQDGAYVVVGKFHLFGLCVVTLFDPGSTHSYVCLSLVFPENVKSVRLDCGVLVKNPLGHQVVCNQIYRGCPFEIQDIVFPAD</sequence>
<name>A0A1S3Z4G8_TOBAC</name>
<dbReference type="RefSeq" id="XP_016459303.1">
    <property type="nucleotide sequence ID" value="XM_016603817.1"/>
</dbReference>
<protein>
    <recommendedName>
        <fullName evidence="2">Retrotransposon gag domain-containing protein</fullName>
    </recommendedName>
</protein>
<dbReference type="OMA" id="PTEEDIC"/>
<dbReference type="AlphaFoldDB" id="A0A1S3Z4G8"/>
<feature type="compositionally biased region" description="Polar residues" evidence="1">
    <location>
        <begin position="284"/>
        <end position="296"/>
    </location>
</feature>
<reference evidence="3" key="1">
    <citation type="submission" date="2025-08" db="UniProtKB">
        <authorList>
            <consortium name="RefSeq"/>
        </authorList>
    </citation>
    <scope>IDENTIFICATION</scope>
</reference>
<dbReference type="InterPro" id="IPR005162">
    <property type="entry name" value="Retrotrans_gag_dom"/>
</dbReference>
<proteinExistence type="predicted"/>
<evidence type="ECO:0000256" key="1">
    <source>
        <dbReference type="SAM" id="MobiDB-lite"/>
    </source>
</evidence>
<feature type="region of interest" description="Disordered" evidence="1">
    <location>
        <begin position="1"/>
        <end position="23"/>
    </location>
</feature>
<dbReference type="PaxDb" id="4097-A0A1S3Z4G8"/>
<accession>A0A1S3Z4G8</accession>